<comment type="caution">
    <text evidence="2">The sequence shown here is derived from an EMBL/GenBank/DDBJ whole genome shotgun (WGS) entry which is preliminary data.</text>
</comment>
<evidence type="ECO:0000256" key="1">
    <source>
        <dbReference type="SAM" id="MobiDB-lite"/>
    </source>
</evidence>
<feature type="compositionally biased region" description="Polar residues" evidence="1">
    <location>
        <begin position="38"/>
        <end position="52"/>
    </location>
</feature>
<reference evidence="2" key="1">
    <citation type="submission" date="2023-06" db="EMBL/GenBank/DDBJ databases">
        <title>Genome-scale phylogeny and comparative genomics of the fungal order Sordariales.</title>
        <authorList>
            <consortium name="Lawrence Berkeley National Laboratory"/>
            <person name="Hensen N."/>
            <person name="Bonometti L."/>
            <person name="Westerberg I."/>
            <person name="Brannstrom I.O."/>
            <person name="Guillou S."/>
            <person name="Cros-Aarteil S."/>
            <person name="Calhoun S."/>
            <person name="Haridas S."/>
            <person name="Kuo A."/>
            <person name="Mondo S."/>
            <person name="Pangilinan J."/>
            <person name="Riley R."/>
            <person name="Labutti K."/>
            <person name="Andreopoulos B."/>
            <person name="Lipzen A."/>
            <person name="Chen C."/>
            <person name="Yanf M."/>
            <person name="Daum C."/>
            <person name="Ng V."/>
            <person name="Clum A."/>
            <person name="Steindorff A."/>
            <person name="Ohm R."/>
            <person name="Martin F."/>
            <person name="Silar P."/>
            <person name="Natvig D."/>
            <person name="Lalanne C."/>
            <person name="Gautier V."/>
            <person name="Ament-Velasquez S.L."/>
            <person name="Kruys A."/>
            <person name="Hutchinson M.I."/>
            <person name="Powell A.J."/>
            <person name="Barry K."/>
            <person name="Miller A.N."/>
            <person name="Grigoriev I.V."/>
            <person name="Debuchy R."/>
            <person name="Gladieux P."/>
            <person name="Thoren M.H."/>
            <person name="Johannesson H."/>
        </authorList>
    </citation>
    <scope>NUCLEOTIDE SEQUENCE</scope>
    <source>
        <strain evidence="2">PSN4</strain>
    </source>
</reference>
<protein>
    <submittedName>
        <fullName evidence="2">Uncharacterized protein</fullName>
    </submittedName>
</protein>
<name>A0AAJ0B8K8_9PEZI</name>
<dbReference type="EMBL" id="MU839838">
    <property type="protein sequence ID" value="KAK1753220.1"/>
    <property type="molecule type" value="Genomic_DNA"/>
</dbReference>
<sequence>MGSAFSRCSTSLKGNSNMLPCGPELEIGQRILENQPNWLTTPSRWRSKTPSHQPVRYRTPTPYPKDDRRPLPDVEVVHLSEKKDIVETHTPASARHIEVVEPPRRHKPMSSNIPRLQLPPAVLTITWEQHPRRNRFERVG</sequence>
<feature type="compositionally biased region" description="Basic and acidic residues" evidence="1">
    <location>
        <begin position="64"/>
        <end position="87"/>
    </location>
</feature>
<keyword evidence="3" id="KW-1185">Reference proteome</keyword>
<organism evidence="2 3">
    <name type="scientific">Echria macrotheca</name>
    <dbReference type="NCBI Taxonomy" id="438768"/>
    <lineage>
        <taxon>Eukaryota</taxon>
        <taxon>Fungi</taxon>
        <taxon>Dikarya</taxon>
        <taxon>Ascomycota</taxon>
        <taxon>Pezizomycotina</taxon>
        <taxon>Sordariomycetes</taxon>
        <taxon>Sordariomycetidae</taxon>
        <taxon>Sordariales</taxon>
        <taxon>Schizotheciaceae</taxon>
        <taxon>Echria</taxon>
    </lineage>
</organism>
<feature type="region of interest" description="Disordered" evidence="1">
    <location>
        <begin position="38"/>
        <end position="114"/>
    </location>
</feature>
<proteinExistence type="predicted"/>
<evidence type="ECO:0000313" key="2">
    <source>
        <dbReference type="EMBL" id="KAK1753220.1"/>
    </source>
</evidence>
<evidence type="ECO:0000313" key="3">
    <source>
        <dbReference type="Proteomes" id="UP001239445"/>
    </source>
</evidence>
<dbReference type="AlphaFoldDB" id="A0AAJ0B8K8"/>
<accession>A0AAJ0B8K8</accession>
<dbReference type="Proteomes" id="UP001239445">
    <property type="component" value="Unassembled WGS sequence"/>
</dbReference>
<gene>
    <name evidence="2" type="ORF">QBC47DRAFT_54104</name>
</gene>